<dbReference type="PANTHER" id="PTHR46916:SF1">
    <property type="entry name" value="TRANSMEMBRANE PROTEIN 205"/>
    <property type="match status" value="1"/>
</dbReference>
<feature type="non-terminal residue" evidence="7">
    <location>
        <position position="1"/>
    </location>
</feature>
<keyword evidence="4 5" id="KW-0472">Membrane</keyword>
<keyword evidence="3 5" id="KW-1133">Transmembrane helix</keyword>
<sequence>MASDTEPSNTIKLLHLLFLSTSWGMQVWVTFVAGFVMSRHLPRHTFGSIQRELFPYYFHISSTCAFLNLTLFAMSHPSERLGEEHAAQIIVLVVCVAAAVLNTQCFGQVTSDLVAELQLLERGHGLGQEVGLAAREPCRQLRASSPSYRRLARRFALYHALSSLCNLLCIACNGLSLQHLAAQLSAL</sequence>
<evidence type="ECO:0000313" key="8">
    <source>
        <dbReference type="Proteomes" id="UP000614263"/>
    </source>
</evidence>
<evidence type="ECO:0000256" key="4">
    <source>
        <dbReference type="ARBA" id="ARBA00023136"/>
    </source>
</evidence>
<accession>A0A852AZ40</accession>
<name>A0A852AZ40_9CORV</name>
<dbReference type="InterPro" id="IPR025423">
    <property type="entry name" value="TMEM205-like"/>
</dbReference>
<evidence type="ECO:0000256" key="3">
    <source>
        <dbReference type="ARBA" id="ARBA00022989"/>
    </source>
</evidence>
<feature type="transmembrane region" description="Helical" evidence="5">
    <location>
        <begin position="56"/>
        <end position="74"/>
    </location>
</feature>
<evidence type="ECO:0000313" key="7">
    <source>
        <dbReference type="EMBL" id="NXP62510.1"/>
    </source>
</evidence>
<keyword evidence="8" id="KW-1185">Reference proteome</keyword>
<feature type="transmembrane region" description="Helical" evidence="5">
    <location>
        <begin position="86"/>
        <end position="103"/>
    </location>
</feature>
<comment type="subcellular location">
    <subcellularLocation>
        <location evidence="1">Membrane</location>
    </subcellularLocation>
</comment>
<evidence type="ECO:0000256" key="2">
    <source>
        <dbReference type="ARBA" id="ARBA00022692"/>
    </source>
</evidence>
<evidence type="ECO:0000256" key="1">
    <source>
        <dbReference type="ARBA" id="ARBA00004370"/>
    </source>
</evidence>
<feature type="non-terminal residue" evidence="7">
    <location>
        <position position="187"/>
    </location>
</feature>
<dbReference type="PANTHER" id="PTHR46916">
    <property type="entry name" value="TRANSMEMBRANE PROTEIN 205"/>
    <property type="match status" value="1"/>
</dbReference>
<feature type="transmembrane region" description="Helical" evidence="5">
    <location>
        <begin position="13"/>
        <end position="36"/>
    </location>
</feature>
<evidence type="ECO:0000259" key="6">
    <source>
        <dbReference type="Pfam" id="PF13664"/>
    </source>
</evidence>
<evidence type="ECO:0000256" key="5">
    <source>
        <dbReference type="SAM" id="Phobius"/>
    </source>
</evidence>
<dbReference type="InterPro" id="IPR042623">
    <property type="entry name" value="TMEM205"/>
</dbReference>
<dbReference type="EMBL" id="WEZZ01018558">
    <property type="protein sequence ID" value="NXP62510.1"/>
    <property type="molecule type" value="Genomic_DNA"/>
</dbReference>
<comment type="caution">
    <text evidence="7">The sequence shown here is derived from an EMBL/GenBank/DDBJ whole genome shotgun (WGS) entry which is preliminary data.</text>
</comment>
<dbReference type="Proteomes" id="UP000614263">
    <property type="component" value="Unassembled WGS sequence"/>
</dbReference>
<reference evidence="7" key="1">
    <citation type="submission" date="2019-10" db="EMBL/GenBank/DDBJ databases">
        <title>Bird 10,000 Genomes (B10K) Project - Family phase.</title>
        <authorList>
            <person name="Zhang G."/>
        </authorList>
    </citation>
    <scope>NUCLEOTIDE SEQUENCE</scope>
    <source>
        <strain evidence="7">B10K-DU-002-57</strain>
        <tissue evidence="7">Muscle</tissue>
    </source>
</reference>
<organism evidence="7 8">
    <name type="scientific">Chloropsis cyanopogon</name>
    <dbReference type="NCBI Taxonomy" id="1218682"/>
    <lineage>
        <taxon>Eukaryota</taxon>
        <taxon>Metazoa</taxon>
        <taxon>Chordata</taxon>
        <taxon>Craniata</taxon>
        <taxon>Vertebrata</taxon>
        <taxon>Euteleostomi</taxon>
        <taxon>Archelosauria</taxon>
        <taxon>Archosauria</taxon>
        <taxon>Dinosauria</taxon>
        <taxon>Saurischia</taxon>
        <taxon>Theropoda</taxon>
        <taxon>Coelurosauria</taxon>
        <taxon>Aves</taxon>
        <taxon>Neognathae</taxon>
        <taxon>Neoaves</taxon>
        <taxon>Telluraves</taxon>
        <taxon>Australaves</taxon>
        <taxon>Passeriformes</taxon>
        <taxon>Corvoidea</taxon>
        <taxon>Irenidae</taxon>
        <taxon>Chloropsis</taxon>
    </lineage>
</organism>
<protein>
    <submittedName>
        <fullName evidence="7">TM205 protein</fullName>
    </submittedName>
</protein>
<feature type="domain" description="TMEM205-like" evidence="6">
    <location>
        <begin position="17"/>
        <end position="113"/>
    </location>
</feature>
<dbReference type="AlphaFoldDB" id="A0A852AZ40"/>
<dbReference type="Pfam" id="PF13664">
    <property type="entry name" value="DUF4149"/>
    <property type="match status" value="1"/>
</dbReference>
<dbReference type="GO" id="GO:0016020">
    <property type="term" value="C:membrane"/>
    <property type="evidence" value="ECO:0007669"/>
    <property type="project" value="UniProtKB-SubCell"/>
</dbReference>
<keyword evidence="2 5" id="KW-0812">Transmembrane</keyword>
<proteinExistence type="predicted"/>
<gene>
    <name evidence="7" type="primary">Tmem205</name>
    <name evidence="7" type="ORF">CHLCYA_R13380</name>
</gene>
<feature type="transmembrane region" description="Helical" evidence="5">
    <location>
        <begin position="155"/>
        <end position="177"/>
    </location>
</feature>